<protein>
    <submittedName>
        <fullName evidence="1">Uncharacterized protein</fullName>
    </submittedName>
</protein>
<name>A0A8R1J0X1_CAEJA</name>
<dbReference type="EnsemblMetazoa" id="CJA42321.1">
    <property type="protein sequence ID" value="CJA42321.1"/>
    <property type="gene ID" value="WBGene00218169"/>
</dbReference>
<proteinExistence type="predicted"/>
<dbReference type="AlphaFoldDB" id="A0A8R1J0X1"/>
<reference evidence="1" key="2">
    <citation type="submission" date="2022-06" db="UniProtKB">
        <authorList>
            <consortium name="EnsemblMetazoa"/>
        </authorList>
    </citation>
    <scope>IDENTIFICATION</scope>
    <source>
        <strain evidence="1">DF5081</strain>
    </source>
</reference>
<accession>A0A8R1J0X1</accession>
<evidence type="ECO:0000313" key="2">
    <source>
        <dbReference type="Proteomes" id="UP000005237"/>
    </source>
</evidence>
<reference evidence="2" key="1">
    <citation type="submission" date="2010-08" db="EMBL/GenBank/DDBJ databases">
        <authorList>
            <consortium name="Caenorhabditis japonica Sequencing Consortium"/>
            <person name="Wilson R.K."/>
        </authorList>
    </citation>
    <scope>NUCLEOTIDE SEQUENCE [LARGE SCALE GENOMIC DNA]</scope>
    <source>
        <strain evidence="2">DF5081</strain>
    </source>
</reference>
<sequence length="92" mass="11430">MNRLLFELRTAFRQGLDQLFFKLWYVLFKYWIDCSLELWIFISNWINNFRTTGNFRVNNWINCLRNFKKFFVMDWIAIETMEIFSHSTLQQG</sequence>
<dbReference type="Proteomes" id="UP000005237">
    <property type="component" value="Unassembled WGS sequence"/>
</dbReference>
<organism evidence="1 2">
    <name type="scientific">Caenorhabditis japonica</name>
    <dbReference type="NCBI Taxonomy" id="281687"/>
    <lineage>
        <taxon>Eukaryota</taxon>
        <taxon>Metazoa</taxon>
        <taxon>Ecdysozoa</taxon>
        <taxon>Nematoda</taxon>
        <taxon>Chromadorea</taxon>
        <taxon>Rhabditida</taxon>
        <taxon>Rhabditina</taxon>
        <taxon>Rhabditomorpha</taxon>
        <taxon>Rhabditoidea</taxon>
        <taxon>Rhabditidae</taxon>
        <taxon>Peloderinae</taxon>
        <taxon>Caenorhabditis</taxon>
    </lineage>
</organism>
<evidence type="ECO:0000313" key="1">
    <source>
        <dbReference type="EnsemblMetazoa" id="CJA42321.1"/>
    </source>
</evidence>
<keyword evidence="2" id="KW-1185">Reference proteome</keyword>